<feature type="chain" id="PRO_5047075150" evidence="2">
    <location>
        <begin position="31"/>
        <end position="371"/>
    </location>
</feature>
<dbReference type="PROSITE" id="PS51257">
    <property type="entry name" value="PROKAR_LIPOPROTEIN"/>
    <property type="match status" value="1"/>
</dbReference>
<organism evidence="3 4">
    <name type="scientific">Kribbella orskensis</name>
    <dbReference type="NCBI Taxonomy" id="2512216"/>
    <lineage>
        <taxon>Bacteria</taxon>
        <taxon>Bacillati</taxon>
        <taxon>Actinomycetota</taxon>
        <taxon>Actinomycetes</taxon>
        <taxon>Propionibacteriales</taxon>
        <taxon>Kribbellaceae</taxon>
        <taxon>Kribbella</taxon>
    </lineage>
</organism>
<feature type="region of interest" description="Disordered" evidence="1">
    <location>
        <begin position="263"/>
        <end position="306"/>
    </location>
</feature>
<reference evidence="3 4" key="1">
    <citation type="journal article" date="2015" name="Stand. Genomic Sci.">
        <title>Genomic Encyclopedia of Bacterial and Archaeal Type Strains, Phase III: the genomes of soil and plant-associated and newly described type strains.</title>
        <authorList>
            <person name="Whitman W.B."/>
            <person name="Woyke T."/>
            <person name="Klenk H.P."/>
            <person name="Zhou Y."/>
            <person name="Lilburn T.G."/>
            <person name="Beck B.J."/>
            <person name="De Vos P."/>
            <person name="Vandamme P."/>
            <person name="Eisen J.A."/>
            <person name="Garrity G."/>
            <person name="Hugenholtz P."/>
            <person name="Kyrpides N.C."/>
        </authorList>
    </citation>
    <scope>NUCLEOTIDE SEQUENCE [LARGE SCALE GENOMIC DNA]</scope>
    <source>
        <strain evidence="3 4">VKM Ac-2538</strain>
    </source>
</reference>
<evidence type="ECO:0000313" key="3">
    <source>
        <dbReference type="EMBL" id="TCO27709.1"/>
    </source>
</evidence>
<feature type="compositionally biased region" description="Gly residues" evidence="1">
    <location>
        <begin position="66"/>
        <end position="79"/>
    </location>
</feature>
<gene>
    <name evidence="3" type="ORF">EV644_103411</name>
</gene>
<dbReference type="Proteomes" id="UP000295818">
    <property type="component" value="Unassembled WGS sequence"/>
</dbReference>
<sequence length="371" mass="39432">MKTTRKAPVPRVGHHSARAALALVAVLALAGCGGTNDPGASGNDDQGEKSPLAEYMGDGFMSSSGGGMRVAIRAGGGRGSSEEELAKQRKVEDGTAACMKAAGFEYVAVPPESNPKSKFDDAFNLPPDKFAEQYGYGISTIDWSKPGGEDDTNPNTKIRNALSATAKKAYDKALNGPNATGDGNVIAVPADGKSNSTGPTDMGCRGKAVEQVYGKRDKLADFSKYESLFKDLEALRKRIESDQRVVDATSAWADCLADAGHAGFKKTDEPREKVSQKLDELTGNDNGSPTGGATPKKGKVTAVGPPSFDKVDAQKLADLRKFEIELAKADQGCKAKVYDESYKKAQYEQETEFVASHKAELEAYRDGMAER</sequence>
<feature type="compositionally biased region" description="Basic and acidic residues" evidence="1">
    <location>
        <begin position="265"/>
        <end position="280"/>
    </location>
</feature>
<comment type="caution">
    <text evidence="3">The sequence shown here is derived from an EMBL/GenBank/DDBJ whole genome shotgun (WGS) entry which is preliminary data.</text>
</comment>
<keyword evidence="4" id="KW-1185">Reference proteome</keyword>
<accession>A0ABY2BQ38</accession>
<feature type="signal peptide" evidence="2">
    <location>
        <begin position="1"/>
        <end position="30"/>
    </location>
</feature>
<keyword evidence="2" id="KW-0732">Signal</keyword>
<dbReference type="EMBL" id="SLWM01000003">
    <property type="protein sequence ID" value="TCO27709.1"/>
    <property type="molecule type" value="Genomic_DNA"/>
</dbReference>
<feature type="region of interest" description="Disordered" evidence="1">
    <location>
        <begin position="178"/>
        <end position="205"/>
    </location>
</feature>
<name>A0ABY2BQ38_9ACTN</name>
<evidence type="ECO:0000256" key="1">
    <source>
        <dbReference type="SAM" id="MobiDB-lite"/>
    </source>
</evidence>
<evidence type="ECO:0000256" key="2">
    <source>
        <dbReference type="SAM" id="SignalP"/>
    </source>
</evidence>
<feature type="region of interest" description="Disordered" evidence="1">
    <location>
        <begin position="66"/>
        <end position="85"/>
    </location>
</feature>
<evidence type="ECO:0000313" key="4">
    <source>
        <dbReference type="Proteomes" id="UP000295818"/>
    </source>
</evidence>
<protein>
    <submittedName>
        <fullName evidence="3">Uncharacterized protein</fullName>
    </submittedName>
</protein>
<feature type="region of interest" description="Disordered" evidence="1">
    <location>
        <begin position="34"/>
        <end position="58"/>
    </location>
</feature>
<proteinExistence type="predicted"/>
<dbReference type="RefSeq" id="WP_132189889.1">
    <property type="nucleotide sequence ID" value="NZ_SLWM01000003.1"/>
</dbReference>